<reference evidence="2" key="1">
    <citation type="journal article" date="2019" name="Int. J. Syst. Evol. Microbiol.">
        <title>The Global Catalogue of Microorganisms (GCM) 10K type strain sequencing project: providing services to taxonomists for standard genome sequencing and annotation.</title>
        <authorList>
            <consortium name="The Broad Institute Genomics Platform"/>
            <consortium name="The Broad Institute Genome Sequencing Center for Infectious Disease"/>
            <person name="Wu L."/>
            <person name="Ma J."/>
        </authorList>
    </citation>
    <scope>NUCLEOTIDE SEQUENCE [LARGE SCALE GENOMIC DNA]</scope>
    <source>
        <strain evidence="2">JCM 17064</strain>
    </source>
</reference>
<sequence>MVYQLKILITNIKKLIMKNRNKILYLCLSVLATQFFISCNQDTIDETNTAIPYEPIGGYENSDDIAADNLIVKCSFEENITDSKSGISDGNGTNVTYENGVKGKAYKGSSSAFIGYNTVSPALANVKSITVSAWIKTDPHTGGAQCLFMLPKTSDFWGNIFTLIEGTGPADTMLIKNHLQKDVTPSIPWSGQWLVHDGSNVLTNMFGNWKHLVWTYDAATSTYSMYVNGQNLNLPNSIAKRYTNDPAAGGLPYGDLANSDVSKFVIGGFQQHLGAPWGAADGWMLHYSGLLDEFRIYDKALSDTDVRSLYLLESDNR</sequence>
<evidence type="ECO:0000313" key="2">
    <source>
        <dbReference type="Proteomes" id="UP001500968"/>
    </source>
</evidence>
<evidence type="ECO:0000313" key="1">
    <source>
        <dbReference type="EMBL" id="GAA4029595.1"/>
    </source>
</evidence>
<dbReference type="Proteomes" id="UP001500968">
    <property type="component" value="Unassembled WGS sequence"/>
</dbReference>
<protein>
    <recommendedName>
        <fullName evidence="3">LamG domain-containing protein</fullName>
    </recommendedName>
</protein>
<dbReference type="InterPro" id="IPR013320">
    <property type="entry name" value="ConA-like_dom_sf"/>
</dbReference>
<dbReference type="SUPFAM" id="SSF49899">
    <property type="entry name" value="Concanavalin A-like lectins/glucanases"/>
    <property type="match status" value="1"/>
</dbReference>
<proteinExistence type="predicted"/>
<gene>
    <name evidence="1" type="ORF">GCM10022386_11750</name>
</gene>
<dbReference type="EMBL" id="BAABCR010000013">
    <property type="protein sequence ID" value="GAA4029595.1"/>
    <property type="molecule type" value="Genomic_DNA"/>
</dbReference>
<name>A0ABP7TPY9_9FLAO</name>
<comment type="caution">
    <text evidence="1">The sequence shown here is derived from an EMBL/GenBank/DDBJ whole genome shotgun (WGS) entry which is preliminary data.</text>
</comment>
<keyword evidence="2" id="KW-1185">Reference proteome</keyword>
<accession>A0ABP7TPY9</accession>
<dbReference type="Gene3D" id="2.60.120.200">
    <property type="match status" value="1"/>
</dbReference>
<organism evidence="1 2">
    <name type="scientific">Flavobacterium cheonhonense</name>
    <dbReference type="NCBI Taxonomy" id="706185"/>
    <lineage>
        <taxon>Bacteria</taxon>
        <taxon>Pseudomonadati</taxon>
        <taxon>Bacteroidota</taxon>
        <taxon>Flavobacteriia</taxon>
        <taxon>Flavobacteriales</taxon>
        <taxon>Flavobacteriaceae</taxon>
        <taxon>Flavobacterium</taxon>
    </lineage>
</organism>
<dbReference type="Pfam" id="PF13385">
    <property type="entry name" value="Laminin_G_3"/>
    <property type="match status" value="1"/>
</dbReference>
<evidence type="ECO:0008006" key="3">
    <source>
        <dbReference type="Google" id="ProtNLM"/>
    </source>
</evidence>